<keyword evidence="5" id="KW-1185">Reference proteome</keyword>
<keyword evidence="1" id="KW-0732">Signal</keyword>
<dbReference type="Pfam" id="PF12866">
    <property type="entry name" value="DUF3823"/>
    <property type="match status" value="1"/>
</dbReference>
<dbReference type="PROSITE" id="PS51257">
    <property type="entry name" value="PROKAR_LIPOPROTEIN"/>
    <property type="match status" value="1"/>
</dbReference>
<evidence type="ECO:0000256" key="1">
    <source>
        <dbReference type="SAM" id="SignalP"/>
    </source>
</evidence>
<feature type="chain" id="PRO_5047463365" evidence="1">
    <location>
        <begin position="20"/>
        <end position="226"/>
    </location>
</feature>
<dbReference type="EMBL" id="JBHUPB010000004">
    <property type="protein sequence ID" value="MFD2966813.1"/>
    <property type="molecule type" value="Genomic_DNA"/>
</dbReference>
<feature type="domain" description="DUF3823" evidence="3">
    <location>
        <begin position="121"/>
        <end position="222"/>
    </location>
</feature>
<feature type="signal peptide" evidence="1">
    <location>
        <begin position="1"/>
        <end position="19"/>
    </location>
</feature>
<gene>
    <name evidence="4" type="ORF">ACFS7Y_05420</name>
</gene>
<reference evidence="5" key="1">
    <citation type="journal article" date="2019" name="Int. J. Syst. Evol. Microbiol.">
        <title>The Global Catalogue of Microorganisms (GCM) 10K type strain sequencing project: providing services to taxonomists for standard genome sequencing and annotation.</title>
        <authorList>
            <consortium name="The Broad Institute Genomics Platform"/>
            <consortium name="The Broad Institute Genome Sequencing Center for Infectious Disease"/>
            <person name="Wu L."/>
            <person name="Ma J."/>
        </authorList>
    </citation>
    <scope>NUCLEOTIDE SEQUENCE [LARGE SCALE GENOMIC DNA]</scope>
    <source>
        <strain evidence="5">KCTC 22814</strain>
    </source>
</reference>
<proteinExistence type="predicted"/>
<name>A0ABW6BE44_9SPHI</name>
<sequence>MMKTKILTTVIAAASLLFAACEYDNFEAPKSTLSGHIVYEGNAIPIRNNGAELQLWQDGFATRAPIPVYINQDGYFSASLFDGEYKLTRLGNAPWLQQSSDTIIVTVKGNTTVDVPSTPYYTVTNTTFQKNGNIVTGQFTVNRIVANSNLEFVRLYLGKTLLTDQVQRDLRVEGNVANFAFGQPTTLSGEIPENLRGLDFIFARIGVKSSLTGEYNYSPVQKIALK</sequence>
<protein>
    <submittedName>
        <fullName evidence="4">DUF3823 domain-containing protein</fullName>
    </submittedName>
</protein>
<evidence type="ECO:0000259" key="3">
    <source>
        <dbReference type="Pfam" id="PF18003"/>
    </source>
</evidence>
<organism evidence="4 5">
    <name type="scientific">Sphingobacterium bambusae</name>
    <dbReference type="NCBI Taxonomy" id="662858"/>
    <lineage>
        <taxon>Bacteria</taxon>
        <taxon>Pseudomonadati</taxon>
        <taxon>Bacteroidota</taxon>
        <taxon>Sphingobacteriia</taxon>
        <taxon>Sphingobacteriales</taxon>
        <taxon>Sphingobacteriaceae</taxon>
        <taxon>Sphingobacterium</taxon>
    </lineage>
</organism>
<dbReference type="InterPro" id="IPR024278">
    <property type="entry name" value="DUF3823_N"/>
</dbReference>
<dbReference type="RefSeq" id="WP_320182513.1">
    <property type="nucleotide sequence ID" value="NZ_CP138332.1"/>
</dbReference>
<dbReference type="Pfam" id="PF18003">
    <property type="entry name" value="DUF3823_C"/>
    <property type="match status" value="1"/>
</dbReference>
<dbReference type="Gene3D" id="2.60.40.1120">
    <property type="entry name" value="Carboxypeptidase-like, regulatory domain"/>
    <property type="match status" value="1"/>
</dbReference>
<dbReference type="InterPro" id="IPR041186">
    <property type="entry name" value="DUF3823_C"/>
</dbReference>
<dbReference type="Gene3D" id="2.60.40.2060">
    <property type="match status" value="1"/>
</dbReference>
<evidence type="ECO:0000313" key="5">
    <source>
        <dbReference type="Proteomes" id="UP001597525"/>
    </source>
</evidence>
<feature type="domain" description="DUF3823" evidence="2">
    <location>
        <begin position="31"/>
        <end position="116"/>
    </location>
</feature>
<dbReference type="Proteomes" id="UP001597525">
    <property type="component" value="Unassembled WGS sequence"/>
</dbReference>
<comment type="caution">
    <text evidence="4">The sequence shown here is derived from an EMBL/GenBank/DDBJ whole genome shotgun (WGS) entry which is preliminary data.</text>
</comment>
<evidence type="ECO:0000313" key="4">
    <source>
        <dbReference type="EMBL" id="MFD2966813.1"/>
    </source>
</evidence>
<evidence type="ECO:0000259" key="2">
    <source>
        <dbReference type="Pfam" id="PF12866"/>
    </source>
</evidence>
<accession>A0ABW6BE44</accession>